<evidence type="ECO:0000256" key="1">
    <source>
        <dbReference type="SAM" id="MobiDB-lite"/>
    </source>
</evidence>
<reference evidence="3" key="1">
    <citation type="journal article" date="2023" name="bioRxiv">
        <title>Complete genome of the Medicago anthracnose fungus, Colletotrichum destructivum, reveals a mini-chromosome-like region within a core chromosome.</title>
        <authorList>
            <person name="Lapalu N."/>
            <person name="Simon A."/>
            <person name="Lu A."/>
            <person name="Plaumann P.-L."/>
            <person name="Amselem J."/>
            <person name="Pigne S."/>
            <person name="Auger A."/>
            <person name="Koch C."/>
            <person name="Dallery J.-F."/>
            <person name="O'Connell R.J."/>
        </authorList>
    </citation>
    <scope>NUCLEOTIDE SEQUENCE [LARGE SCALE GENOMIC DNA]</scope>
    <source>
        <strain evidence="3">CBS 520.97</strain>
    </source>
</reference>
<name>A0AAX4IZH9_9PEZI</name>
<dbReference type="GeneID" id="87950090"/>
<sequence>MEQCKASSTLLRVNSTLCACSLSMATIVDVGHVRCRTTTGRTKAPPGNPIDTGKKGCERPAASFVASYNHRLRRPIPVRPGRHGSAPRIHPLGGGKRSHPNLSTYPGDSSSTLRLVYYALQS</sequence>
<dbReference type="KEGG" id="cdet:87950090"/>
<gene>
    <name evidence="2" type="ORF">CDEST_13590</name>
</gene>
<feature type="compositionally biased region" description="Polar residues" evidence="1">
    <location>
        <begin position="100"/>
        <end position="109"/>
    </location>
</feature>
<evidence type="ECO:0008006" key="4">
    <source>
        <dbReference type="Google" id="ProtNLM"/>
    </source>
</evidence>
<feature type="region of interest" description="Disordered" evidence="1">
    <location>
        <begin position="37"/>
        <end position="109"/>
    </location>
</feature>
<evidence type="ECO:0000313" key="2">
    <source>
        <dbReference type="EMBL" id="WQF88576.1"/>
    </source>
</evidence>
<feature type="compositionally biased region" description="Basic residues" evidence="1">
    <location>
        <begin position="70"/>
        <end position="82"/>
    </location>
</feature>
<protein>
    <recommendedName>
        <fullName evidence="4">Secreted protein</fullName>
    </recommendedName>
</protein>
<accession>A0AAX4IZH9</accession>
<dbReference type="RefSeq" id="XP_062785797.1">
    <property type="nucleotide sequence ID" value="XM_062929746.1"/>
</dbReference>
<keyword evidence="3" id="KW-1185">Reference proteome</keyword>
<dbReference type="Proteomes" id="UP001322277">
    <property type="component" value="Chromosome 9"/>
</dbReference>
<proteinExistence type="predicted"/>
<dbReference type="EMBL" id="CP137313">
    <property type="protein sequence ID" value="WQF88576.1"/>
    <property type="molecule type" value="Genomic_DNA"/>
</dbReference>
<organism evidence="2 3">
    <name type="scientific">Colletotrichum destructivum</name>
    <dbReference type="NCBI Taxonomy" id="34406"/>
    <lineage>
        <taxon>Eukaryota</taxon>
        <taxon>Fungi</taxon>
        <taxon>Dikarya</taxon>
        <taxon>Ascomycota</taxon>
        <taxon>Pezizomycotina</taxon>
        <taxon>Sordariomycetes</taxon>
        <taxon>Hypocreomycetidae</taxon>
        <taxon>Glomerellales</taxon>
        <taxon>Glomerellaceae</taxon>
        <taxon>Colletotrichum</taxon>
        <taxon>Colletotrichum destructivum species complex</taxon>
    </lineage>
</organism>
<dbReference type="AlphaFoldDB" id="A0AAX4IZH9"/>
<evidence type="ECO:0000313" key="3">
    <source>
        <dbReference type="Proteomes" id="UP001322277"/>
    </source>
</evidence>